<dbReference type="InterPro" id="IPR000182">
    <property type="entry name" value="GNAT_dom"/>
</dbReference>
<dbReference type="Proteomes" id="UP000009359">
    <property type="component" value="Unassembled WGS sequence"/>
</dbReference>
<dbReference type="InterPro" id="IPR016181">
    <property type="entry name" value="Acyl_CoA_acyltransferase"/>
</dbReference>
<sequence>MTDVSLDSRFFVSFSPADSDAITYHPETRDHDAQIEQINKVVFGPGRFTRASYLLREEGRHDCQFSFVACLGGDVIGSVRMTPITVGEQAAYLLGPLVVRPEYKNAGVGRKLMYMALHAAENHNVVLVILIGDKEYYGRFGFKNVEHRQQIHMPAPVDPNRLLILELQKGALKVAKGKVRYRSCN</sequence>
<dbReference type="EMBL" id="AMQK01000017">
    <property type="protein sequence ID" value="EKS43546.1"/>
    <property type="molecule type" value="Genomic_DNA"/>
</dbReference>
<comment type="caution">
    <text evidence="2">The sequence shown here is derived from an EMBL/GenBank/DDBJ whole genome shotgun (WGS) entry which is preliminary data.</text>
</comment>
<keyword evidence="3" id="KW-1185">Reference proteome</keyword>
<evidence type="ECO:0000259" key="1">
    <source>
        <dbReference type="PROSITE" id="PS51186"/>
    </source>
</evidence>
<dbReference type="SUPFAM" id="SSF55729">
    <property type="entry name" value="Acyl-CoA N-acyltransferases (Nat)"/>
    <property type="match status" value="1"/>
</dbReference>
<accession>A0ABP2SQG9</accession>
<evidence type="ECO:0000313" key="3">
    <source>
        <dbReference type="Proteomes" id="UP000009359"/>
    </source>
</evidence>
<name>A0ABP2SQG9_BARBA</name>
<dbReference type="Pfam" id="PF00583">
    <property type="entry name" value="Acetyltransf_1"/>
    <property type="match status" value="1"/>
</dbReference>
<dbReference type="PROSITE" id="PS51186">
    <property type="entry name" value="GNAT"/>
    <property type="match status" value="1"/>
</dbReference>
<reference evidence="2 3" key="1">
    <citation type="journal article" date="2013" name="Genome Announc.">
        <title>Whole Genome Sequencing and Comparative Analysis of Bartonella bacilliformis Strain INS, the Causative Agent of Carrion's Disease.</title>
        <authorList>
            <person name="Tarazona D."/>
            <person name="Padilla C."/>
            <person name="Caceres O."/>
            <person name="Montenegro J.D."/>
            <person name="Bailon H."/>
            <person name="Ventura G."/>
            <person name="Mendoza G."/>
            <person name="Anaya E."/>
            <person name="Guio H."/>
        </authorList>
    </citation>
    <scope>NUCLEOTIDE SEQUENCE [LARGE SCALE GENOMIC DNA]</scope>
    <source>
        <strain evidence="2 3">INS</strain>
    </source>
</reference>
<dbReference type="RefSeq" id="WP_005767544.1">
    <property type="nucleotide sequence ID" value="NZ_AMQK01000017.1"/>
</dbReference>
<feature type="domain" description="N-acetyltransferase" evidence="1">
    <location>
        <begin position="22"/>
        <end position="168"/>
    </location>
</feature>
<gene>
    <name evidence="2" type="ORF">BbINS_04752</name>
</gene>
<evidence type="ECO:0000313" key="2">
    <source>
        <dbReference type="EMBL" id="EKS43546.1"/>
    </source>
</evidence>
<proteinExistence type="predicted"/>
<dbReference type="Gene3D" id="3.40.630.30">
    <property type="match status" value="1"/>
</dbReference>
<dbReference type="CDD" id="cd04301">
    <property type="entry name" value="NAT_SF"/>
    <property type="match status" value="1"/>
</dbReference>
<organism evidence="2 3">
    <name type="scientific">Bartonella bacilliformis INS</name>
    <dbReference type="NCBI Taxonomy" id="1206782"/>
    <lineage>
        <taxon>Bacteria</taxon>
        <taxon>Pseudomonadati</taxon>
        <taxon>Pseudomonadota</taxon>
        <taxon>Alphaproteobacteria</taxon>
        <taxon>Hyphomicrobiales</taxon>
        <taxon>Bartonellaceae</taxon>
        <taxon>Bartonella</taxon>
    </lineage>
</organism>
<protein>
    <submittedName>
        <fullName evidence="2">Acetyltransferase, GNAT family protein</fullName>
    </submittedName>
</protein>